<gene>
    <name evidence="8" type="ORF">KCX82_03400</name>
</gene>
<keyword evidence="9" id="KW-1185">Reference proteome</keyword>
<dbReference type="CDD" id="cd11386">
    <property type="entry name" value="MCP_signal"/>
    <property type="match status" value="1"/>
</dbReference>
<dbReference type="EMBL" id="JAGSND010000002">
    <property type="protein sequence ID" value="MBR0596914.1"/>
    <property type="molecule type" value="Genomic_DNA"/>
</dbReference>
<keyword evidence="5" id="KW-1133">Transmembrane helix</keyword>
<reference evidence="8" key="1">
    <citation type="submission" date="2021-04" db="EMBL/GenBank/DDBJ databases">
        <title>Sinoanaerobacter chloroacetimidivorans sp. nov., an obligate anaerobic bacterium isolated from anaerobic sludge.</title>
        <authorList>
            <person name="Bao Y."/>
        </authorList>
    </citation>
    <scope>NUCLEOTIDE SEQUENCE</scope>
    <source>
        <strain evidence="8">BAD-6</strain>
    </source>
</reference>
<dbReference type="SMART" id="SM00304">
    <property type="entry name" value="HAMP"/>
    <property type="match status" value="4"/>
</dbReference>
<organism evidence="8 9">
    <name type="scientific">Sinanaerobacter chloroacetimidivorans</name>
    <dbReference type="NCBI Taxonomy" id="2818044"/>
    <lineage>
        <taxon>Bacteria</taxon>
        <taxon>Bacillati</taxon>
        <taxon>Bacillota</taxon>
        <taxon>Clostridia</taxon>
        <taxon>Peptostreptococcales</taxon>
        <taxon>Anaerovoracaceae</taxon>
        <taxon>Sinanaerobacter</taxon>
    </lineage>
</organism>
<dbReference type="PROSITE" id="PS50111">
    <property type="entry name" value="CHEMOTAXIS_TRANSDUC_2"/>
    <property type="match status" value="1"/>
</dbReference>
<dbReference type="PANTHER" id="PTHR43531:SF11">
    <property type="entry name" value="METHYL-ACCEPTING CHEMOTAXIS PROTEIN 3"/>
    <property type="match status" value="1"/>
</dbReference>
<dbReference type="SUPFAM" id="SSF58104">
    <property type="entry name" value="Methyl-accepting chemotaxis protein (MCP) signaling domain"/>
    <property type="match status" value="1"/>
</dbReference>
<evidence type="ECO:0000313" key="9">
    <source>
        <dbReference type="Proteomes" id="UP000675664"/>
    </source>
</evidence>
<dbReference type="GO" id="GO:0004888">
    <property type="term" value="F:transmembrane signaling receptor activity"/>
    <property type="evidence" value="ECO:0007669"/>
    <property type="project" value="TreeGrafter"/>
</dbReference>
<dbReference type="FunFam" id="1.10.287.950:FF:000001">
    <property type="entry name" value="Methyl-accepting chemotaxis sensory transducer"/>
    <property type="match status" value="1"/>
</dbReference>
<sequence>MKAYQNLKLGTKLLCGFLIVSILSGVIGSIGIITVFQMKKSNEVLMQEAIAPMKQITGIVDSFHRMRVVIRDAIIADSMEERLTEIEKVETRKAEIEEFNSQIADTWRTEEDKALYQAYIDHLDTLYPLLDQLTAAVKKGDVESARVMIKDNSNLGKAFSDVQDSINMLAAQKVKNADAISKDASDSSGQSTVLIIGMALAVVLLGLILGVAITRMISKPINTLVQAASRISEGDIDVAVASSTKDEIGILTESFGKMIENIKLQAESVQRISAGDLSLVVNPKSNKDVLGMSLVSMTETLQKLVSEVQGVTESAVEGRLEKRGNTEGLYGGYKEIITGFNHTLDAIVDPLQVALAYIEKMANGDELEAIENNFPGQYGVLIHHLTMVRESLYTLIDETAKLTQSTANGDLSYRADVGKIQGGYAQIVGGINEALDSVVGPLKVAAGYIDRIGKGEIPPAITDTYYGDFNDIKESINSCIDGLGGLVEGSDILRKMSLNDYTEKVQGEYLGIYNEISQSTNLLNYRVNRIMDILDHVASGDLSDLQNIIDGGKRSENDRVVPTLISFIESIKGLLEETNELSRSAVEGKLDARGDMSKFSGDFAMVIKGINDTLDAVVAPIEEATAVLEEMAKGNLQIKMIGDYKGDHSVMKKALNETIDNLQSYISEISDVLTDIGSGNLNLSITSDYKGDFVEIKNSLNNIISSLNQIMGDINDAADQVTSGSRQVSDGSQALSQGSTEQASSIEELTASIAEVAGQTKQNAVNANQASEIVTNAKEHAMTGNRQMKEMLHSMEGISQSSADISKIIKVIDDIAFQTNILALNAAVEAARAGQHGKGFAVVAEEVRSLAVRSADAAKETTELIEGSIYKVQEGTRIANNTAAALNDIVEGVDQAANLVGTIAVASNEQASGIAQINKGIEQVSQVVQNNSATAEQSAAASEELSGQAEMLKEMVSRFQLSNRTGALASAAAELPAGKVSITDDFSMKIDLTSSTFDKY</sequence>
<accession>A0A8J7VY62</accession>
<evidence type="ECO:0000256" key="3">
    <source>
        <dbReference type="PROSITE-ProRule" id="PRU00284"/>
    </source>
</evidence>
<dbReference type="PANTHER" id="PTHR43531">
    <property type="entry name" value="PROTEIN ICFG"/>
    <property type="match status" value="1"/>
</dbReference>
<dbReference type="InterPro" id="IPR024478">
    <property type="entry name" value="HlyB_4HB_MCP"/>
</dbReference>
<dbReference type="Pfam" id="PF18947">
    <property type="entry name" value="HAMP_2"/>
    <property type="match status" value="3"/>
</dbReference>
<evidence type="ECO:0000256" key="5">
    <source>
        <dbReference type="SAM" id="Phobius"/>
    </source>
</evidence>
<feature type="domain" description="Methyl-accepting transducer" evidence="6">
    <location>
        <begin position="717"/>
        <end position="946"/>
    </location>
</feature>
<feature type="domain" description="HAMP" evidence="7">
    <location>
        <begin position="215"/>
        <end position="267"/>
    </location>
</feature>
<evidence type="ECO:0000256" key="4">
    <source>
        <dbReference type="SAM" id="MobiDB-lite"/>
    </source>
</evidence>
<evidence type="ECO:0000256" key="2">
    <source>
        <dbReference type="ARBA" id="ARBA00029447"/>
    </source>
</evidence>
<evidence type="ECO:0000259" key="7">
    <source>
        <dbReference type="PROSITE" id="PS50885"/>
    </source>
</evidence>
<dbReference type="SMART" id="SM00283">
    <property type="entry name" value="MA"/>
    <property type="match status" value="1"/>
</dbReference>
<dbReference type="InterPro" id="IPR051310">
    <property type="entry name" value="MCP_chemotaxis"/>
</dbReference>
<dbReference type="InterPro" id="IPR003660">
    <property type="entry name" value="HAMP_dom"/>
</dbReference>
<dbReference type="Pfam" id="PF00672">
    <property type="entry name" value="HAMP"/>
    <property type="match status" value="1"/>
</dbReference>
<dbReference type="Gene3D" id="6.10.340.10">
    <property type="match status" value="1"/>
</dbReference>
<dbReference type="CDD" id="cd06225">
    <property type="entry name" value="HAMP"/>
    <property type="match status" value="1"/>
</dbReference>
<dbReference type="CDD" id="cd19411">
    <property type="entry name" value="MCP2201-like_sensor"/>
    <property type="match status" value="1"/>
</dbReference>
<dbReference type="InterPro" id="IPR004089">
    <property type="entry name" value="MCPsignal_dom"/>
</dbReference>
<feature type="region of interest" description="Disordered" evidence="4">
    <location>
        <begin position="721"/>
        <end position="741"/>
    </location>
</feature>
<comment type="caution">
    <text evidence="8">The sequence shown here is derived from an EMBL/GenBank/DDBJ whole genome shotgun (WGS) entry which is preliminary data.</text>
</comment>
<dbReference type="InterPro" id="IPR047347">
    <property type="entry name" value="YvaQ-like_sensor"/>
</dbReference>
<comment type="similarity">
    <text evidence="2">Belongs to the methyl-accepting chemotaxis (MCP) protein family.</text>
</comment>
<evidence type="ECO:0000259" key="6">
    <source>
        <dbReference type="PROSITE" id="PS50111"/>
    </source>
</evidence>
<protein>
    <submittedName>
        <fullName evidence="8">MCP four helix bundle domain-containing protein</fullName>
    </submittedName>
</protein>
<dbReference type="GO" id="GO:0005886">
    <property type="term" value="C:plasma membrane"/>
    <property type="evidence" value="ECO:0007669"/>
    <property type="project" value="TreeGrafter"/>
</dbReference>
<keyword evidence="5" id="KW-0812">Transmembrane</keyword>
<dbReference type="Gene3D" id="1.20.120.1530">
    <property type="match status" value="2"/>
</dbReference>
<dbReference type="Gene3D" id="1.10.287.950">
    <property type="entry name" value="Methyl-accepting chemotaxis protein"/>
    <property type="match status" value="1"/>
</dbReference>
<evidence type="ECO:0000256" key="1">
    <source>
        <dbReference type="ARBA" id="ARBA00022500"/>
    </source>
</evidence>
<dbReference type="SUPFAM" id="SSF158472">
    <property type="entry name" value="HAMP domain-like"/>
    <property type="match status" value="1"/>
</dbReference>
<dbReference type="GO" id="GO:0007165">
    <property type="term" value="P:signal transduction"/>
    <property type="evidence" value="ECO:0007669"/>
    <property type="project" value="UniProtKB-KW"/>
</dbReference>
<dbReference type="Pfam" id="PF00015">
    <property type="entry name" value="MCPsignal"/>
    <property type="match status" value="1"/>
</dbReference>
<feature type="transmembrane region" description="Helical" evidence="5">
    <location>
        <begin position="192"/>
        <end position="213"/>
    </location>
</feature>
<keyword evidence="5" id="KW-0472">Membrane</keyword>
<name>A0A8J7VY62_9FIRM</name>
<dbReference type="AlphaFoldDB" id="A0A8J7VY62"/>
<dbReference type="PROSITE" id="PS50885">
    <property type="entry name" value="HAMP"/>
    <property type="match status" value="2"/>
</dbReference>
<dbReference type="Pfam" id="PF12729">
    <property type="entry name" value="4HB_MCP_1"/>
    <property type="match status" value="1"/>
</dbReference>
<reference evidence="8" key="2">
    <citation type="submission" date="2021-04" db="EMBL/GenBank/DDBJ databases">
        <authorList>
            <person name="Liu J."/>
        </authorList>
    </citation>
    <scope>NUCLEOTIDE SEQUENCE</scope>
    <source>
        <strain evidence="8">BAD-6</strain>
    </source>
</reference>
<keyword evidence="3" id="KW-0807">Transducer</keyword>
<dbReference type="RefSeq" id="WP_227017047.1">
    <property type="nucleotide sequence ID" value="NZ_JAGSND010000002.1"/>
</dbReference>
<feature type="domain" description="HAMP" evidence="7">
    <location>
        <begin position="615"/>
        <end position="667"/>
    </location>
</feature>
<evidence type="ECO:0000313" key="8">
    <source>
        <dbReference type="EMBL" id="MBR0596914.1"/>
    </source>
</evidence>
<proteinExistence type="inferred from homology"/>
<keyword evidence="1" id="KW-0145">Chemotaxis</keyword>
<feature type="transmembrane region" description="Helical" evidence="5">
    <location>
        <begin position="16"/>
        <end position="36"/>
    </location>
</feature>
<dbReference type="Proteomes" id="UP000675664">
    <property type="component" value="Unassembled WGS sequence"/>
</dbReference>
<dbReference type="GO" id="GO:0006935">
    <property type="term" value="P:chemotaxis"/>
    <property type="evidence" value="ECO:0007669"/>
    <property type="project" value="UniProtKB-KW"/>
</dbReference>